<feature type="domain" description="Thoeris protein ThsB TIR-like" evidence="1">
    <location>
        <begin position="13"/>
        <end position="115"/>
    </location>
</feature>
<evidence type="ECO:0000313" key="2">
    <source>
        <dbReference type="EMBL" id="ACK86188.1"/>
    </source>
</evidence>
<dbReference type="AlphaFoldDB" id="B7L2Y0"/>
<keyword evidence="2" id="KW-0614">Plasmid</keyword>
<dbReference type="SUPFAM" id="SSF52206">
    <property type="entry name" value="Hypothetical protein MTH538"/>
    <property type="match status" value="1"/>
</dbReference>
<dbReference type="RefSeq" id="WP_012606091.1">
    <property type="nucleotide sequence ID" value="NC_011758.1"/>
</dbReference>
<dbReference type="Gene3D" id="3.40.50.11200">
    <property type="match status" value="1"/>
</dbReference>
<dbReference type="InterPro" id="IPR036490">
    <property type="entry name" value="ThsB_TIR-like_sf"/>
</dbReference>
<name>B7L2Y0_METC4</name>
<organism evidence="2 3">
    <name type="scientific">Methylorubrum extorquens (strain CM4 / NCIMB 13688)</name>
    <name type="common">Methylobacterium extorquens</name>
    <dbReference type="NCBI Taxonomy" id="440085"/>
    <lineage>
        <taxon>Bacteria</taxon>
        <taxon>Pseudomonadati</taxon>
        <taxon>Pseudomonadota</taxon>
        <taxon>Alphaproteobacteria</taxon>
        <taxon>Hyphomicrobiales</taxon>
        <taxon>Methylobacteriaceae</taxon>
        <taxon>Methylorubrum</taxon>
    </lineage>
</organism>
<protein>
    <recommendedName>
        <fullName evidence="1">Thoeris protein ThsB TIR-like domain-containing protein</fullName>
    </recommendedName>
</protein>
<evidence type="ECO:0000313" key="3">
    <source>
        <dbReference type="Proteomes" id="UP000002385"/>
    </source>
</evidence>
<proteinExistence type="predicted"/>
<gene>
    <name evidence="2" type="ordered locus">Mchl_5433</name>
</gene>
<evidence type="ECO:0000259" key="1">
    <source>
        <dbReference type="Pfam" id="PF08937"/>
    </source>
</evidence>
<dbReference type="HOGENOM" id="CLU_098991_0_0_5"/>
<accession>B7L2Y0</accession>
<dbReference type="KEGG" id="mch:Mchl_5433"/>
<dbReference type="Pfam" id="PF08937">
    <property type="entry name" value="ThsB_TIR"/>
    <property type="match status" value="1"/>
</dbReference>
<dbReference type="InterPro" id="IPR015032">
    <property type="entry name" value="ThsB__TIR-like_domain"/>
</dbReference>
<geneLocation type="plasmid" evidence="2 3">
    <name>pCMU01</name>
</geneLocation>
<reference evidence="2 3" key="1">
    <citation type="submission" date="2008-12" db="EMBL/GenBank/DDBJ databases">
        <title>Complete sequence of plasmid1 of Methylobacterium chloromethanicum CM4.</title>
        <authorList>
            <consortium name="US DOE Joint Genome Institute"/>
            <person name="Lucas S."/>
            <person name="Copeland A."/>
            <person name="Lapidus A."/>
            <person name="Glavina del Rio T."/>
            <person name="Dalin E."/>
            <person name="Tice H."/>
            <person name="Bruce D."/>
            <person name="Goodwin L."/>
            <person name="Pitluck S."/>
            <person name="Chertkov O."/>
            <person name="Brettin T."/>
            <person name="Detter J.C."/>
            <person name="Han C."/>
            <person name="Larimer F."/>
            <person name="Land M."/>
            <person name="Hauser L."/>
            <person name="Kyrpides N."/>
            <person name="Mikhailova N."/>
            <person name="Marx C."/>
            <person name="Richardson P."/>
        </authorList>
    </citation>
    <scope>NUCLEOTIDE SEQUENCE [LARGE SCALE GENOMIC DNA]</scope>
    <source>
        <strain evidence="3">CM4 / NCIMB 13688</strain>
        <plasmid evidence="2 3">pCMU01</plasmid>
    </source>
</reference>
<reference evidence="2 3" key="2">
    <citation type="journal article" date="2012" name="J. Bacteriol.">
        <title>Complete genome sequences of six strains of the genus Methylobacterium.</title>
        <authorList>
            <person name="Marx C.J."/>
            <person name="Bringel F."/>
            <person name="Chistoserdova L."/>
            <person name="Moulin L."/>
            <person name="Farhan Ul Haque M."/>
            <person name="Fleischman D.E."/>
            <person name="Gruffaz C."/>
            <person name="Jourand P."/>
            <person name="Knief C."/>
            <person name="Lee M.C."/>
            <person name="Muller E.E."/>
            <person name="Nadalig T."/>
            <person name="Peyraud R."/>
            <person name="Roselli S."/>
            <person name="Russ L."/>
            <person name="Goodwin L.A."/>
            <person name="Ivanova N."/>
            <person name="Kyrpides N."/>
            <person name="Lajus A."/>
            <person name="Land M.L."/>
            <person name="Medigue C."/>
            <person name="Mikhailova N."/>
            <person name="Nolan M."/>
            <person name="Woyke T."/>
            <person name="Stolyar S."/>
            <person name="Vorholt J.A."/>
            <person name="Vuilleumier S."/>
        </authorList>
    </citation>
    <scope>NUCLEOTIDE SEQUENCE [LARGE SCALE GENOMIC DNA]</scope>
    <source>
        <strain evidence="3">CM4 / NCIMB 13688</strain>
        <plasmid evidence="2 3">pCMU01</plasmid>
    </source>
</reference>
<dbReference type="Proteomes" id="UP000002385">
    <property type="component" value="Plasmid pCMU01"/>
</dbReference>
<sequence length="216" mass="24269">MVGFLQPKKRNVFFSFHYDDLMRVNVVRLSGEFKTERNSSGRSIEGFYDRSLWESAKSVGPDNIKRLIREGLERTSTVCLLVGSETHSRRWVRYELARSVIDGKGLVAIHINGVKDINYPHGTKARGKNPTSCIGVAQRSDGKYYLCEHVSGAAGSSWQWYADYTRAVDLPAYLEAPNGNKVMPLSRGTQEYDWVAQNGYRNVGGWIDLAATEAGR</sequence>
<dbReference type="EMBL" id="CP001299">
    <property type="protein sequence ID" value="ACK86188.1"/>
    <property type="molecule type" value="Genomic_DNA"/>
</dbReference>